<gene>
    <name evidence="2" type="ORF">Q8F55_000101</name>
</gene>
<evidence type="ECO:0000256" key="1">
    <source>
        <dbReference type="SAM" id="MobiDB-lite"/>
    </source>
</evidence>
<sequence length="474" mass="52421">MVTLTPVSSPARAAAGLSRAAFSPAPTASPLKRTRARLPAPPSPFKPSAPIFQLNLRPSASARGLRELAEAKPGVDLSVVVTAPLDGLQWSYDVDDPDPLTRIKLAAQRAGFMVVRHRHRSSRRATMEIKAVPRAEEMNALIPTLVEILNTLPPLCDLAVTLCDAPRKAAPLSPSPKPIPETFYVASFLADLAVPTLTSLSLVSNEESTAATALAGFLASPSGAKLRRLRVDAKWFGAEEVARIVDAVEAYNVPITRLCVRGCWFRDSSCVCERDVLQPFDYRALINMLTTGQLGRIPMVILRNSLKFNPRIPAVMRLLVMARVLLRAIRPPRILWPSRSFNALRDLFHNPNPVKEEHNRLVRSPSHFDFKAIEQAPPGLRSPDGKIRRKPSPSRLIPKSHILKLPAELRLKIAYLALDDDDRAALSWKQAQRVGKHAEDVGSLRRLASAFKEAERERMAEMLVLDEWLGGWLL</sequence>
<proteinExistence type="predicted"/>
<comment type="caution">
    <text evidence="2">The sequence shown here is derived from an EMBL/GenBank/DDBJ whole genome shotgun (WGS) entry which is preliminary data.</text>
</comment>
<reference evidence="2 3" key="1">
    <citation type="submission" date="2023-08" db="EMBL/GenBank/DDBJ databases">
        <title>Annotated Genome Sequence of Vanrija albida AlHP1.</title>
        <authorList>
            <person name="Herzog R."/>
        </authorList>
    </citation>
    <scope>NUCLEOTIDE SEQUENCE [LARGE SCALE GENOMIC DNA]</scope>
    <source>
        <strain evidence="2 3">AlHP1</strain>
    </source>
</reference>
<evidence type="ECO:0000313" key="3">
    <source>
        <dbReference type="Proteomes" id="UP001565368"/>
    </source>
</evidence>
<feature type="compositionally biased region" description="Low complexity" evidence="1">
    <location>
        <begin position="16"/>
        <end position="25"/>
    </location>
</feature>
<feature type="region of interest" description="Disordered" evidence="1">
    <location>
        <begin position="16"/>
        <end position="51"/>
    </location>
</feature>
<accession>A0ABR3QCX4</accession>
<dbReference type="EMBL" id="JBBXJM010000001">
    <property type="protein sequence ID" value="KAL1412357.1"/>
    <property type="molecule type" value="Genomic_DNA"/>
</dbReference>
<name>A0ABR3QCX4_9TREE</name>
<organism evidence="2 3">
    <name type="scientific">Vanrija albida</name>
    <dbReference type="NCBI Taxonomy" id="181172"/>
    <lineage>
        <taxon>Eukaryota</taxon>
        <taxon>Fungi</taxon>
        <taxon>Dikarya</taxon>
        <taxon>Basidiomycota</taxon>
        <taxon>Agaricomycotina</taxon>
        <taxon>Tremellomycetes</taxon>
        <taxon>Trichosporonales</taxon>
        <taxon>Trichosporonaceae</taxon>
        <taxon>Vanrija</taxon>
    </lineage>
</organism>
<dbReference type="Proteomes" id="UP001565368">
    <property type="component" value="Unassembled WGS sequence"/>
</dbReference>
<dbReference type="GeneID" id="95981144"/>
<keyword evidence="3" id="KW-1185">Reference proteome</keyword>
<dbReference type="RefSeq" id="XP_069212301.1">
    <property type="nucleotide sequence ID" value="XM_069348757.1"/>
</dbReference>
<protein>
    <submittedName>
        <fullName evidence="2">Uncharacterized protein</fullName>
    </submittedName>
</protein>
<evidence type="ECO:0000313" key="2">
    <source>
        <dbReference type="EMBL" id="KAL1412357.1"/>
    </source>
</evidence>